<keyword evidence="3" id="KW-1185">Reference proteome</keyword>
<evidence type="ECO:0000256" key="1">
    <source>
        <dbReference type="SAM" id="Phobius"/>
    </source>
</evidence>
<dbReference type="AlphaFoldDB" id="A0AAD9J9M3"/>
<feature type="transmembrane region" description="Helical" evidence="1">
    <location>
        <begin position="12"/>
        <end position="29"/>
    </location>
</feature>
<comment type="caution">
    <text evidence="2">The sequence shown here is derived from an EMBL/GenBank/DDBJ whole genome shotgun (WGS) entry which is preliminary data.</text>
</comment>
<evidence type="ECO:0000313" key="2">
    <source>
        <dbReference type="EMBL" id="KAK2148235.1"/>
    </source>
</evidence>
<name>A0AAD9J9M3_9ANNE</name>
<protein>
    <submittedName>
        <fullName evidence="2">Uncharacterized protein</fullName>
    </submittedName>
</protein>
<sequence>MDMSLRATLPFWGVGLFTMLISICFCCFLKRLRSQGKAERDGYKTIMYSKLKRFNSETCAICIEEYKSRRESGDV</sequence>
<keyword evidence="1" id="KW-1133">Transmembrane helix</keyword>
<reference evidence="2" key="1">
    <citation type="journal article" date="2023" name="Mol. Biol. Evol.">
        <title>Third-Generation Sequencing Reveals the Adaptive Role of the Epigenome in Three Deep-Sea Polychaetes.</title>
        <authorList>
            <person name="Perez M."/>
            <person name="Aroh O."/>
            <person name="Sun Y."/>
            <person name="Lan Y."/>
            <person name="Juniper S.K."/>
            <person name="Young C.R."/>
            <person name="Angers B."/>
            <person name="Qian P.Y."/>
        </authorList>
    </citation>
    <scope>NUCLEOTIDE SEQUENCE</scope>
    <source>
        <strain evidence="2">P08H-3</strain>
    </source>
</reference>
<organism evidence="2 3">
    <name type="scientific">Paralvinella palmiformis</name>
    <dbReference type="NCBI Taxonomy" id="53620"/>
    <lineage>
        <taxon>Eukaryota</taxon>
        <taxon>Metazoa</taxon>
        <taxon>Spiralia</taxon>
        <taxon>Lophotrochozoa</taxon>
        <taxon>Annelida</taxon>
        <taxon>Polychaeta</taxon>
        <taxon>Sedentaria</taxon>
        <taxon>Canalipalpata</taxon>
        <taxon>Terebellida</taxon>
        <taxon>Terebelliformia</taxon>
        <taxon>Alvinellidae</taxon>
        <taxon>Paralvinella</taxon>
    </lineage>
</organism>
<dbReference type="Proteomes" id="UP001208570">
    <property type="component" value="Unassembled WGS sequence"/>
</dbReference>
<gene>
    <name evidence="2" type="ORF">LSH36_508g02015</name>
</gene>
<proteinExistence type="predicted"/>
<dbReference type="EMBL" id="JAODUP010000508">
    <property type="protein sequence ID" value="KAK2148235.1"/>
    <property type="molecule type" value="Genomic_DNA"/>
</dbReference>
<accession>A0AAD9J9M3</accession>
<evidence type="ECO:0000313" key="3">
    <source>
        <dbReference type="Proteomes" id="UP001208570"/>
    </source>
</evidence>
<keyword evidence="1" id="KW-0812">Transmembrane</keyword>
<keyword evidence="1" id="KW-0472">Membrane</keyword>